<dbReference type="NCBIfam" id="TIGR00051">
    <property type="entry name" value="YbgC/FadM family acyl-CoA thioesterase"/>
    <property type="match status" value="1"/>
</dbReference>
<comment type="similarity">
    <text evidence="1">Belongs to the 4-hydroxybenzoyl-CoA thioesterase family.</text>
</comment>
<dbReference type="SUPFAM" id="SSF54637">
    <property type="entry name" value="Thioesterase/thiol ester dehydrase-isomerase"/>
    <property type="match status" value="1"/>
</dbReference>
<keyword evidence="2 4" id="KW-0378">Hydrolase</keyword>
<dbReference type="PIRSF" id="PIRSF003230">
    <property type="entry name" value="YbgC"/>
    <property type="match status" value="1"/>
</dbReference>
<dbReference type="GO" id="GO:0047617">
    <property type="term" value="F:fatty acyl-CoA hydrolase activity"/>
    <property type="evidence" value="ECO:0007669"/>
    <property type="project" value="TreeGrafter"/>
</dbReference>
<dbReference type="CDD" id="cd00586">
    <property type="entry name" value="4HBT"/>
    <property type="match status" value="1"/>
</dbReference>
<dbReference type="RefSeq" id="WP_089411250.1">
    <property type="nucleotide sequence ID" value="NZ_FZQA01000001.1"/>
</dbReference>
<dbReference type="InterPro" id="IPR006683">
    <property type="entry name" value="Thioestr_dom"/>
</dbReference>
<evidence type="ECO:0000259" key="3">
    <source>
        <dbReference type="Pfam" id="PF03061"/>
    </source>
</evidence>
<dbReference type="Proteomes" id="UP000198346">
    <property type="component" value="Unassembled WGS sequence"/>
</dbReference>
<proteinExistence type="inferred from homology"/>
<organism evidence="4 5">
    <name type="scientific">Amphiplicatus metriothermophilus</name>
    <dbReference type="NCBI Taxonomy" id="1519374"/>
    <lineage>
        <taxon>Bacteria</taxon>
        <taxon>Pseudomonadati</taxon>
        <taxon>Pseudomonadota</taxon>
        <taxon>Alphaproteobacteria</taxon>
        <taxon>Parvularculales</taxon>
        <taxon>Parvularculaceae</taxon>
        <taxon>Amphiplicatus</taxon>
    </lineage>
</organism>
<protein>
    <submittedName>
        <fullName evidence="4">Acyl-CoA thioester hydrolase</fullName>
    </submittedName>
</protein>
<name>A0A239PKZ1_9PROT</name>
<evidence type="ECO:0000256" key="1">
    <source>
        <dbReference type="ARBA" id="ARBA00005953"/>
    </source>
</evidence>
<feature type="domain" description="Thioesterase" evidence="3">
    <location>
        <begin position="23"/>
        <end position="102"/>
    </location>
</feature>
<evidence type="ECO:0000313" key="4">
    <source>
        <dbReference type="EMBL" id="SNT68297.1"/>
    </source>
</evidence>
<dbReference type="InterPro" id="IPR006684">
    <property type="entry name" value="YbgC/YbaW"/>
</dbReference>
<evidence type="ECO:0000313" key="5">
    <source>
        <dbReference type="Proteomes" id="UP000198346"/>
    </source>
</evidence>
<dbReference type="Pfam" id="PF03061">
    <property type="entry name" value="4HBT"/>
    <property type="match status" value="1"/>
</dbReference>
<sequence>MTARSDFSFFHPLRVRWGECDAQGIVFNVNYFLYFDVGITEYFRALGYPGASSPEFFTVHAEADFRAPAVFDDEIEVAARCARLGVKSMTMKLAIFRGEELLTEGTLVYAHAERGTKRAAPLPADFVERVLAFEKTTPERKT</sequence>
<dbReference type="Gene3D" id="3.10.129.10">
    <property type="entry name" value="Hotdog Thioesterase"/>
    <property type="match status" value="1"/>
</dbReference>
<evidence type="ECO:0000256" key="2">
    <source>
        <dbReference type="ARBA" id="ARBA00022801"/>
    </source>
</evidence>
<dbReference type="InterPro" id="IPR050563">
    <property type="entry name" value="4-hydroxybenzoyl-CoA_TE"/>
</dbReference>
<dbReference type="InterPro" id="IPR029069">
    <property type="entry name" value="HotDog_dom_sf"/>
</dbReference>
<dbReference type="PANTHER" id="PTHR31793:SF27">
    <property type="entry name" value="NOVEL THIOESTERASE SUPERFAMILY DOMAIN AND SAPOSIN A-TYPE DOMAIN CONTAINING PROTEIN (0610012H03RIK)"/>
    <property type="match status" value="1"/>
</dbReference>
<gene>
    <name evidence="4" type="ORF">SAMN06297382_0799</name>
</gene>
<dbReference type="AlphaFoldDB" id="A0A239PKZ1"/>
<reference evidence="4 5" key="1">
    <citation type="submission" date="2017-07" db="EMBL/GenBank/DDBJ databases">
        <authorList>
            <person name="Sun Z.S."/>
            <person name="Albrecht U."/>
            <person name="Echele G."/>
            <person name="Lee C.C."/>
        </authorList>
    </citation>
    <scope>NUCLEOTIDE SEQUENCE [LARGE SCALE GENOMIC DNA]</scope>
    <source>
        <strain evidence="4 5">CGMCC 1.12710</strain>
    </source>
</reference>
<dbReference type="OrthoDB" id="9799036at2"/>
<dbReference type="PANTHER" id="PTHR31793">
    <property type="entry name" value="4-HYDROXYBENZOYL-COA THIOESTERASE FAMILY MEMBER"/>
    <property type="match status" value="1"/>
</dbReference>
<keyword evidence="5" id="KW-1185">Reference proteome</keyword>
<accession>A0A239PKZ1</accession>
<dbReference type="EMBL" id="FZQA01000001">
    <property type="protein sequence ID" value="SNT68297.1"/>
    <property type="molecule type" value="Genomic_DNA"/>
</dbReference>